<evidence type="ECO:0000259" key="1">
    <source>
        <dbReference type="Pfam" id="PF07463"/>
    </source>
</evidence>
<evidence type="ECO:0000313" key="3">
    <source>
        <dbReference type="EMBL" id="GCO14805.1"/>
    </source>
</evidence>
<dbReference type="EMBL" id="BFIH01000020">
    <property type="protein sequence ID" value="GCO14805.1"/>
    <property type="molecule type" value="Genomic_DNA"/>
</dbReference>
<name>A0A2X6GUG0_ECOLX</name>
<dbReference type="InterPro" id="IPR003615">
    <property type="entry name" value="HNH_nuc"/>
</dbReference>
<dbReference type="Proteomes" id="UP000300926">
    <property type="component" value="Unassembled WGS sequence"/>
</dbReference>
<dbReference type="RefSeq" id="WP_021514403.1">
    <property type="nucleotide sequence ID" value="NZ_BFIH01000020.1"/>
</dbReference>
<dbReference type="InterPro" id="IPR010902">
    <property type="entry name" value="NUMOD4"/>
</dbReference>
<evidence type="ECO:0000259" key="2">
    <source>
        <dbReference type="Pfam" id="PF13392"/>
    </source>
</evidence>
<sequence length="194" mass="21594">MLSENAKDIPGFEGVYAVTEDGRVYSHSRVVKAAHGSTQLRKGRWLKPKINQGRVLYNIGAKWTFAHRIVAMTFLPNPENKPQVNHIDGNPLNNNVNNLEWCTQSENIKHAYATGLKKPIKFFGTKHPKHKLSDDDVLAIKSSKESLSVIAAKYGISKTWASRLKRDANWVHIKADSNGNTTTTTNEGIGEKCG</sequence>
<evidence type="ECO:0000313" key="4">
    <source>
        <dbReference type="Proteomes" id="UP000300926"/>
    </source>
</evidence>
<feature type="domain" description="NUMOD4" evidence="1">
    <location>
        <begin position="7"/>
        <end position="52"/>
    </location>
</feature>
<organism evidence="3 4">
    <name type="scientific">Escherichia coli</name>
    <dbReference type="NCBI Taxonomy" id="562"/>
    <lineage>
        <taxon>Bacteria</taxon>
        <taxon>Pseudomonadati</taxon>
        <taxon>Pseudomonadota</taxon>
        <taxon>Gammaproteobacteria</taxon>
        <taxon>Enterobacterales</taxon>
        <taxon>Enterobacteriaceae</taxon>
        <taxon>Escherichia</taxon>
    </lineage>
</organism>
<dbReference type="InterPro" id="IPR044925">
    <property type="entry name" value="His-Me_finger_sf"/>
</dbReference>
<dbReference type="Gene3D" id="3.90.75.20">
    <property type="match status" value="1"/>
</dbReference>
<accession>A0A2X6GUG0</accession>
<feature type="domain" description="HNH nuclease" evidence="2">
    <location>
        <begin position="65"/>
        <end position="107"/>
    </location>
</feature>
<gene>
    <name evidence="3" type="ORF">ExPECSC038_00632</name>
</gene>
<dbReference type="Pfam" id="PF13392">
    <property type="entry name" value="HNH_3"/>
    <property type="match status" value="1"/>
</dbReference>
<dbReference type="Pfam" id="PF07463">
    <property type="entry name" value="NUMOD4"/>
    <property type="match status" value="1"/>
</dbReference>
<comment type="caution">
    <text evidence="3">The sequence shown here is derived from an EMBL/GenBank/DDBJ whole genome shotgun (WGS) entry which is preliminary data.</text>
</comment>
<dbReference type="GO" id="GO:0016788">
    <property type="term" value="F:hydrolase activity, acting on ester bonds"/>
    <property type="evidence" value="ECO:0007669"/>
    <property type="project" value="InterPro"/>
</dbReference>
<proteinExistence type="predicted"/>
<dbReference type="AlphaFoldDB" id="A0A2X6GUG0"/>
<reference evidence="3 4" key="1">
    <citation type="submission" date="2018-04" db="EMBL/GenBank/DDBJ databases">
        <title>Large scale genomics of bovine and human commensal E. coli to reveal the emerging process of EHEC.</title>
        <authorList>
            <person name="Arimizu Y."/>
            <person name="Ogura Y."/>
        </authorList>
    </citation>
    <scope>NUCLEOTIDE SEQUENCE [LARGE SCALE GENOMIC DNA]</scope>
    <source>
        <strain evidence="3 4">ECSC038</strain>
    </source>
</reference>
<protein>
    <submittedName>
        <fullName evidence="3">Uncharacterized protein</fullName>
    </submittedName>
</protein>
<dbReference type="SUPFAM" id="SSF54060">
    <property type="entry name" value="His-Me finger endonucleases"/>
    <property type="match status" value="1"/>
</dbReference>